<name>A0AA39RXI4_ACESA</name>
<dbReference type="InterPro" id="IPR012337">
    <property type="entry name" value="RNaseH-like_sf"/>
</dbReference>
<dbReference type="CDD" id="cd06222">
    <property type="entry name" value="RNase_H_like"/>
    <property type="match status" value="1"/>
</dbReference>
<reference evidence="2" key="1">
    <citation type="journal article" date="2022" name="Plant J.">
        <title>Strategies of tolerance reflected in two North American maple genomes.</title>
        <authorList>
            <person name="McEvoy S.L."/>
            <person name="Sezen U.U."/>
            <person name="Trouern-Trend A."/>
            <person name="McMahon S.M."/>
            <person name="Schaberg P.G."/>
            <person name="Yang J."/>
            <person name="Wegrzyn J.L."/>
            <person name="Swenson N.G."/>
        </authorList>
    </citation>
    <scope>NUCLEOTIDE SEQUENCE</scope>
    <source>
        <strain evidence="2">NS2018</strain>
    </source>
</reference>
<comment type="caution">
    <text evidence="2">The sequence shown here is derived from an EMBL/GenBank/DDBJ whole genome shotgun (WGS) entry which is preliminary data.</text>
</comment>
<dbReference type="PANTHER" id="PTHR47074">
    <property type="entry name" value="BNAC02G40300D PROTEIN"/>
    <property type="match status" value="1"/>
</dbReference>
<dbReference type="Gene3D" id="3.30.420.10">
    <property type="entry name" value="Ribonuclease H-like superfamily/Ribonuclease H"/>
    <property type="match status" value="1"/>
</dbReference>
<dbReference type="InterPro" id="IPR036397">
    <property type="entry name" value="RNaseH_sf"/>
</dbReference>
<evidence type="ECO:0000259" key="1">
    <source>
        <dbReference type="Pfam" id="PF13456"/>
    </source>
</evidence>
<dbReference type="GO" id="GO:0003676">
    <property type="term" value="F:nucleic acid binding"/>
    <property type="evidence" value="ECO:0007669"/>
    <property type="project" value="InterPro"/>
</dbReference>
<evidence type="ECO:0000313" key="2">
    <source>
        <dbReference type="EMBL" id="KAK0583366.1"/>
    </source>
</evidence>
<gene>
    <name evidence="2" type="ORF">LWI29_036220</name>
</gene>
<accession>A0AA39RXI4</accession>
<dbReference type="EMBL" id="JAUESC010000384">
    <property type="protein sequence ID" value="KAK0583366.1"/>
    <property type="molecule type" value="Genomic_DNA"/>
</dbReference>
<dbReference type="Proteomes" id="UP001168877">
    <property type="component" value="Unassembled WGS sequence"/>
</dbReference>
<protein>
    <recommendedName>
        <fullName evidence="1">RNase H type-1 domain-containing protein</fullName>
    </recommendedName>
</protein>
<dbReference type="InterPro" id="IPR044730">
    <property type="entry name" value="RNase_H-like_dom_plant"/>
</dbReference>
<dbReference type="InterPro" id="IPR002156">
    <property type="entry name" value="RNaseH_domain"/>
</dbReference>
<dbReference type="PANTHER" id="PTHR47074:SF79">
    <property type="entry name" value="PUTATIVE-RELATED"/>
    <property type="match status" value="1"/>
</dbReference>
<sequence>MANRNSLVARVLKASYFPYVDFIDAECNSSASYIWKSLMWGKNIIVTGTRWRVGDGKTIRIYKDRWIPRPTTFRPFSPPILGDNTTVDKLFSAFGGWNVDMLKSAFCDEDTTAILSIPISHSSVQDSLQWHYEQNGSYSSKSGYRVGTAIKSEIGPSFSDELRLLCVCLWKIWSLQNAVVHDSPSSCVVDVVEWASGYVADFHNACDPIIVAPALAVVRSPIWIPPDIGLYKINCDAALNVASCLVGFGIVIRNRDSLVMASSSQKITVSFSPQVVEAEAIRRGLRLVLDTCLFPCVLDSDAEVVVRWINSGKLLNSEIGVIIMDIQNLLLQARCVLINFSPRKANQIAHVLAKNGLSCVEDMFWLEEFPPCVGYLVSTECSL</sequence>
<feature type="domain" description="RNase H type-1" evidence="1">
    <location>
        <begin position="234"/>
        <end position="355"/>
    </location>
</feature>
<dbReference type="GO" id="GO:0004523">
    <property type="term" value="F:RNA-DNA hybrid ribonuclease activity"/>
    <property type="evidence" value="ECO:0007669"/>
    <property type="project" value="InterPro"/>
</dbReference>
<proteinExistence type="predicted"/>
<dbReference type="Pfam" id="PF13456">
    <property type="entry name" value="RVT_3"/>
    <property type="match status" value="1"/>
</dbReference>
<dbReference type="InterPro" id="IPR052929">
    <property type="entry name" value="RNase_H-like_EbsB-rel"/>
</dbReference>
<dbReference type="AlphaFoldDB" id="A0AA39RXI4"/>
<keyword evidence="3" id="KW-1185">Reference proteome</keyword>
<evidence type="ECO:0000313" key="3">
    <source>
        <dbReference type="Proteomes" id="UP001168877"/>
    </source>
</evidence>
<reference evidence="2" key="2">
    <citation type="submission" date="2023-06" db="EMBL/GenBank/DDBJ databases">
        <authorList>
            <person name="Swenson N.G."/>
            <person name="Wegrzyn J.L."/>
            <person name="Mcevoy S.L."/>
        </authorList>
    </citation>
    <scope>NUCLEOTIDE SEQUENCE</scope>
    <source>
        <strain evidence="2">NS2018</strain>
        <tissue evidence="2">Leaf</tissue>
    </source>
</reference>
<organism evidence="2 3">
    <name type="scientific">Acer saccharum</name>
    <name type="common">Sugar maple</name>
    <dbReference type="NCBI Taxonomy" id="4024"/>
    <lineage>
        <taxon>Eukaryota</taxon>
        <taxon>Viridiplantae</taxon>
        <taxon>Streptophyta</taxon>
        <taxon>Embryophyta</taxon>
        <taxon>Tracheophyta</taxon>
        <taxon>Spermatophyta</taxon>
        <taxon>Magnoliopsida</taxon>
        <taxon>eudicotyledons</taxon>
        <taxon>Gunneridae</taxon>
        <taxon>Pentapetalae</taxon>
        <taxon>rosids</taxon>
        <taxon>malvids</taxon>
        <taxon>Sapindales</taxon>
        <taxon>Sapindaceae</taxon>
        <taxon>Hippocastanoideae</taxon>
        <taxon>Acereae</taxon>
        <taxon>Acer</taxon>
    </lineage>
</organism>
<dbReference type="SUPFAM" id="SSF53098">
    <property type="entry name" value="Ribonuclease H-like"/>
    <property type="match status" value="1"/>
</dbReference>